<dbReference type="Pfam" id="PF00581">
    <property type="entry name" value="Rhodanese"/>
    <property type="match status" value="1"/>
</dbReference>
<dbReference type="PANTHER" id="PTHR43031">
    <property type="entry name" value="FAD-DEPENDENT OXIDOREDUCTASE"/>
    <property type="match status" value="1"/>
</dbReference>
<dbReference type="InterPro" id="IPR050229">
    <property type="entry name" value="GlpE_sulfurtransferase"/>
</dbReference>
<dbReference type="InterPro" id="IPR036873">
    <property type="entry name" value="Rhodanese-like_dom_sf"/>
</dbReference>
<dbReference type="SMART" id="SM00450">
    <property type="entry name" value="RHOD"/>
    <property type="match status" value="1"/>
</dbReference>
<keyword evidence="1" id="KW-0812">Transmembrane</keyword>
<keyword evidence="1" id="KW-0472">Membrane</keyword>
<dbReference type="AlphaFoldDB" id="A0A7Y4LAC6"/>
<evidence type="ECO:0000259" key="2">
    <source>
        <dbReference type="PROSITE" id="PS50206"/>
    </source>
</evidence>
<dbReference type="InterPro" id="IPR001763">
    <property type="entry name" value="Rhodanese-like_dom"/>
</dbReference>
<keyword evidence="1" id="KW-1133">Transmembrane helix</keyword>
<feature type="domain" description="Rhodanese" evidence="2">
    <location>
        <begin position="47"/>
        <end position="134"/>
    </location>
</feature>
<dbReference type="Proteomes" id="UP000541421">
    <property type="component" value="Unassembled WGS sequence"/>
</dbReference>
<dbReference type="RefSeq" id="WP_171587751.1">
    <property type="nucleotide sequence ID" value="NZ_JABGBO010000001.1"/>
</dbReference>
<keyword evidence="4" id="KW-1185">Reference proteome</keyword>
<gene>
    <name evidence="3" type="ORF">HKX40_01275</name>
</gene>
<evidence type="ECO:0000256" key="1">
    <source>
        <dbReference type="SAM" id="Phobius"/>
    </source>
</evidence>
<proteinExistence type="predicted"/>
<reference evidence="3 4" key="1">
    <citation type="submission" date="2020-05" db="EMBL/GenBank/DDBJ databases">
        <authorList>
            <person name="Niu N."/>
        </authorList>
    </citation>
    <scope>NUCLEOTIDE SEQUENCE [LARGE SCALE GENOMIC DNA]</scope>
    <source>
        <strain evidence="3 4">LMG10982</strain>
    </source>
</reference>
<dbReference type="SUPFAM" id="SSF52821">
    <property type="entry name" value="Rhodanese/Cell cycle control phosphatase"/>
    <property type="match status" value="1"/>
</dbReference>
<dbReference type="EMBL" id="JABGBO010000001">
    <property type="protein sequence ID" value="NOL48772.1"/>
    <property type="molecule type" value="Genomic_DNA"/>
</dbReference>
<dbReference type="CDD" id="cd00158">
    <property type="entry name" value="RHOD"/>
    <property type="match status" value="1"/>
</dbReference>
<evidence type="ECO:0000313" key="4">
    <source>
        <dbReference type="Proteomes" id="UP000541421"/>
    </source>
</evidence>
<dbReference type="PANTHER" id="PTHR43031:SF18">
    <property type="entry name" value="RHODANESE-RELATED SULFURTRANSFERASES"/>
    <property type="match status" value="1"/>
</dbReference>
<organism evidence="3 4">
    <name type="scientific">Pelistega europaea</name>
    <dbReference type="NCBI Taxonomy" id="106147"/>
    <lineage>
        <taxon>Bacteria</taxon>
        <taxon>Pseudomonadati</taxon>
        <taxon>Pseudomonadota</taxon>
        <taxon>Betaproteobacteria</taxon>
        <taxon>Burkholderiales</taxon>
        <taxon>Alcaligenaceae</taxon>
        <taxon>Pelistega</taxon>
    </lineage>
</organism>
<comment type="caution">
    <text evidence="3">The sequence shown here is derived from an EMBL/GenBank/DDBJ whole genome shotgun (WGS) entry which is preliminary data.</text>
</comment>
<evidence type="ECO:0000313" key="3">
    <source>
        <dbReference type="EMBL" id="NOL48772.1"/>
    </source>
</evidence>
<accession>A0A7Y4LAC6</accession>
<sequence length="139" mass="15293">MEFLYYQNTIYFALFAAVSGAMLLWGAKKGGSGKGAISAKEAVQLSNTEHAQFIDIRSEEAFKKASVPQSKHFPQETILEKIGALPKKPLILVCDSGRTAAKVAQQLIKNKVEQVYWIKGGINEWTSEGYPVKSPSSKK</sequence>
<dbReference type="PROSITE" id="PS50206">
    <property type="entry name" value="RHODANESE_3"/>
    <property type="match status" value="1"/>
</dbReference>
<name>A0A7Y4LAC6_9BURK</name>
<protein>
    <submittedName>
        <fullName evidence="3">Rhodanese-like domain-containing protein</fullName>
    </submittedName>
</protein>
<dbReference type="Gene3D" id="3.40.250.10">
    <property type="entry name" value="Rhodanese-like domain"/>
    <property type="match status" value="1"/>
</dbReference>
<feature type="transmembrane region" description="Helical" evidence="1">
    <location>
        <begin position="6"/>
        <end position="25"/>
    </location>
</feature>